<dbReference type="PANTHER" id="PTHR10997:SF9">
    <property type="entry name" value="IMPORTIN-9"/>
    <property type="match status" value="1"/>
</dbReference>
<dbReference type="Pfam" id="PF25018">
    <property type="entry name" value="HEAT_IPO9_c"/>
    <property type="match status" value="1"/>
</dbReference>
<keyword evidence="2" id="KW-0813">Transport</keyword>
<evidence type="ECO:0000256" key="4">
    <source>
        <dbReference type="ARBA" id="ARBA00023242"/>
    </source>
</evidence>
<evidence type="ECO:0000256" key="1">
    <source>
        <dbReference type="ARBA" id="ARBA00004123"/>
    </source>
</evidence>
<keyword evidence="4" id="KW-0539">Nucleus</keyword>
<comment type="subcellular location">
    <subcellularLocation>
        <location evidence="1">Nucleus</location>
    </subcellularLocation>
</comment>
<gene>
    <name evidence="6" type="ORF">BN980_GECA04s06984g</name>
</gene>
<dbReference type="InterPro" id="IPR001494">
    <property type="entry name" value="Importin-beta_N"/>
</dbReference>
<feature type="domain" description="Importin N-terminal" evidence="5">
    <location>
        <begin position="21"/>
        <end position="100"/>
    </location>
</feature>
<evidence type="ECO:0000256" key="3">
    <source>
        <dbReference type="ARBA" id="ARBA00022927"/>
    </source>
</evidence>
<dbReference type="SUPFAM" id="SSF48371">
    <property type="entry name" value="ARM repeat"/>
    <property type="match status" value="1"/>
</dbReference>
<dbReference type="AlphaFoldDB" id="A0A0J9X7W6"/>
<evidence type="ECO:0000259" key="5">
    <source>
        <dbReference type="PROSITE" id="PS50166"/>
    </source>
</evidence>
<comment type="caution">
    <text evidence="6">The sequence shown here is derived from an EMBL/GenBank/DDBJ whole genome shotgun (WGS) entry which is preliminary data.</text>
</comment>
<evidence type="ECO:0000256" key="2">
    <source>
        <dbReference type="ARBA" id="ARBA00022448"/>
    </source>
</evidence>
<protein>
    <submittedName>
        <fullName evidence="6">Similar to Saccharomyces cerevisiae YGL241W KAP114 Karyopherin, responsible for nuclear import of specific proteins</fullName>
    </submittedName>
</protein>
<dbReference type="STRING" id="1173061.A0A0J9X7W6"/>
<dbReference type="InterPro" id="IPR011989">
    <property type="entry name" value="ARM-like"/>
</dbReference>
<organism evidence="6 7">
    <name type="scientific">Geotrichum candidum</name>
    <name type="common">Oospora lactis</name>
    <name type="synonym">Dipodascus geotrichum</name>
    <dbReference type="NCBI Taxonomy" id="1173061"/>
    <lineage>
        <taxon>Eukaryota</taxon>
        <taxon>Fungi</taxon>
        <taxon>Dikarya</taxon>
        <taxon>Ascomycota</taxon>
        <taxon>Saccharomycotina</taxon>
        <taxon>Dipodascomycetes</taxon>
        <taxon>Dipodascales</taxon>
        <taxon>Dipodascaceae</taxon>
        <taxon>Geotrichum</taxon>
    </lineage>
</organism>
<dbReference type="OrthoDB" id="431626at2759"/>
<dbReference type="Gene3D" id="1.25.10.10">
    <property type="entry name" value="Leucine-rich Repeat Variant"/>
    <property type="match status" value="1"/>
</dbReference>
<keyword evidence="3" id="KW-0653">Protein transport</keyword>
<name>A0A0J9X7W6_GEOCN</name>
<keyword evidence="7" id="KW-1185">Reference proteome</keyword>
<accession>A0A0J9X7W6</accession>
<evidence type="ECO:0000313" key="7">
    <source>
        <dbReference type="Proteomes" id="UP000242525"/>
    </source>
</evidence>
<dbReference type="EMBL" id="CCBN010000004">
    <property type="protein sequence ID" value="CDO53263.1"/>
    <property type="molecule type" value="Genomic_DNA"/>
</dbReference>
<dbReference type="GO" id="GO:0005635">
    <property type="term" value="C:nuclear envelope"/>
    <property type="evidence" value="ECO:0007669"/>
    <property type="project" value="TreeGrafter"/>
</dbReference>
<dbReference type="PROSITE" id="PS50166">
    <property type="entry name" value="IMPORTIN_B_NT"/>
    <property type="match status" value="1"/>
</dbReference>
<proteinExistence type="predicted"/>
<dbReference type="PANTHER" id="PTHR10997">
    <property type="entry name" value="IMPORTIN-7, 8, 11"/>
    <property type="match status" value="1"/>
</dbReference>
<evidence type="ECO:0000313" key="6">
    <source>
        <dbReference type="EMBL" id="CDO53263.1"/>
    </source>
</evidence>
<dbReference type="InterPro" id="IPR016024">
    <property type="entry name" value="ARM-type_fold"/>
</dbReference>
<dbReference type="GO" id="GO:0031267">
    <property type="term" value="F:small GTPase binding"/>
    <property type="evidence" value="ECO:0007669"/>
    <property type="project" value="InterPro"/>
</dbReference>
<sequence>MDQGTVINLINRINSGDTASAEAEIESLRAANPDALVTSLFAVVGDPASATPVIQAALLILKSAVIPKSWSIGFEDFVGPALSPDVKSSARAQLLGLLGFPKSKVRSVAALLVSSIAAVEFPDEWPELLGSMLSLIENGNEHQVYGALAAVKELVSDTLSEVEFIKVGQAILSTIYKVAASPQLGDNKYSPHAAAIAIEVFRQCIDFFLIAEDTKSPLVDTVAAPIIDQWSPLFVHYVGYQSDQNAANNQESQISAAGDLDLKLESLKTFKALLSALPRLAHKHVPGLFQATLTNLFHTLPAYERYHINNDSGEEPPIGHGDDGNVFIHPNLTIDNLVLEELDFIDMAVELRDVIIKVSSILRDFVTMLVRLAQIPNDQENTWEDDMDEFVLEESELAVGRLVRTQVADILVICGKSRQFSLLPILWDNAYTLTQEFSHSWKIKESCLFLFSRVIAEGTTDTAALPGESLEQFVQFASECQQDQNPLLRSRAILAAASVTRSLSSRIDRDKVKVPLFEATLNAALSDPNDTVRISGVIAIPKYCNDLPQEYFEAKEAALYQAIYLMSEKAQDDTPAILAEVLVAIIERDISRAARNTDVVKLVYKLVAKDPTNVMLTNEVQDIMAEIAETATDEGIYNEFIQHAIEPLVSSIMSINDWEYSPELVLSLNILSVLVDKAPFPMPEEIVTTFFEPLYEITMNSSDNQVLQAVSEILSYFTQHAPEQIKNWTSKKEGRNGIELLILAVARLLDPAWTDSASVNTGMLILAIVQNFGALLGDLLPQILDATVKRLATAKNPALIENFILVFSKLVGNSAADVVNILAKIEIDQDGVKTNGLEVVLKKWLSNFDVLRGYEEIKENVISLGQLYQLNDSRITSIIVEGDPLPVAPNVIMTRSRAKQQGENFTRIPASAKIVKLFLRELIVGQAAASEALRSAVAANMSADSLGGGDDWEDLDGPAPASLGPGMLPLDELLKYAGEDGVSDENGEGAHKSATWAGSDNSTQRMIADWIRNVVSSNIGNFSETVLPHLSGEEREFLSKLMEHHKA</sequence>
<dbReference type="GO" id="GO:0005829">
    <property type="term" value="C:cytosol"/>
    <property type="evidence" value="ECO:0007669"/>
    <property type="project" value="TreeGrafter"/>
</dbReference>
<dbReference type="Proteomes" id="UP000242525">
    <property type="component" value="Unassembled WGS sequence"/>
</dbReference>
<dbReference type="GO" id="GO:0006606">
    <property type="term" value="P:protein import into nucleus"/>
    <property type="evidence" value="ECO:0007669"/>
    <property type="project" value="TreeGrafter"/>
</dbReference>
<reference evidence="6" key="1">
    <citation type="submission" date="2014-03" db="EMBL/GenBank/DDBJ databases">
        <authorList>
            <person name="Casaregola S."/>
        </authorList>
    </citation>
    <scope>NUCLEOTIDE SEQUENCE [LARGE SCALE GENOMIC DNA]</scope>
    <source>
        <strain evidence="6">CLIB 918</strain>
    </source>
</reference>
<dbReference type="InterPro" id="IPR056840">
    <property type="entry name" value="HEAT_IPO9_central"/>
</dbReference>